<reference evidence="4" key="1">
    <citation type="submission" date="2016-10" db="EMBL/GenBank/DDBJ databases">
        <authorList>
            <person name="Varghese N."/>
            <person name="Submissions S."/>
        </authorList>
    </citation>
    <scope>NUCLEOTIDE SEQUENCE [LARGE SCALE GENOMIC DNA]</scope>
    <source>
        <strain evidence="4">DSM 45843</strain>
    </source>
</reference>
<evidence type="ECO:0000313" key="4">
    <source>
        <dbReference type="Proteomes" id="UP000199088"/>
    </source>
</evidence>
<proteinExistence type="predicted"/>
<sequence>MNRRLVAAVVAVLVAAAGAWVILGYVRGADARAQSAEQLTPVLVVASEVPAGTPVADLGTAVSLQQVPARLVTSGTLSDLASVTGLVTTTDLLPGDMVQSGRFGDPTAARADGSVPAPAGTEEISVTLDRQRSVGGALAPGDLVGVFGTADTINDGPEVSFQLDGVLVTRVASPSDPDGIYTITLALSPEASTVVQAAQSKGTVYLSLQAAGTAAASRYSSDISGLAGGDSSSDSSSTTTSSSGGNS</sequence>
<organism evidence="3 4">
    <name type="scientific">Klenkia soli</name>
    <dbReference type="NCBI Taxonomy" id="1052260"/>
    <lineage>
        <taxon>Bacteria</taxon>
        <taxon>Bacillati</taxon>
        <taxon>Actinomycetota</taxon>
        <taxon>Actinomycetes</taxon>
        <taxon>Geodermatophilales</taxon>
        <taxon>Geodermatophilaceae</taxon>
        <taxon>Klenkia</taxon>
    </lineage>
</organism>
<evidence type="ECO:0000256" key="1">
    <source>
        <dbReference type="SAM" id="MobiDB-lite"/>
    </source>
</evidence>
<gene>
    <name evidence="3" type="ORF">SAMN05660199_03993</name>
</gene>
<dbReference type="Pfam" id="PF16976">
    <property type="entry name" value="RcpC"/>
    <property type="match status" value="1"/>
</dbReference>
<protein>
    <submittedName>
        <fullName evidence="3">Pilus assembly protein CpaB</fullName>
    </submittedName>
</protein>
<evidence type="ECO:0000259" key="2">
    <source>
        <dbReference type="SMART" id="SM00858"/>
    </source>
</evidence>
<feature type="region of interest" description="Disordered" evidence="1">
    <location>
        <begin position="221"/>
        <end position="247"/>
    </location>
</feature>
<keyword evidence="4" id="KW-1185">Reference proteome</keyword>
<evidence type="ECO:0000313" key="3">
    <source>
        <dbReference type="EMBL" id="SDP47534.1"/>
    </source>
</evidence>
<dbReference type="RefSeq" id="WP_091248849.1">
    <property type="nucleotide sequence ID" value="NZ_FNIR01000014.1"/>
</dbReference>
<feature type="domain" description="SAF" evidence="2">
    <location>
        <begin position="40"/>
        <end position="104"/>
    </location>
</feature>
<dbReference type="InterPro" id="IPR031571">
    <property type="entry name" value="RcpC_dom"/>
</dbReference>
<accession>A0A1H0T0R2</accession>
<dbReference type="Proteomes" id="UP000199088">
    <property type="component" value="Unassembled WGS sequence"/>
</dbReference>
<dbReference type="EMBL" id="FNIR01000014">
    <property type="protein sequence ID" value="SDP47534.1"/>
    <property type="molecule type" value="Genomic_DNA"/>
</dbReference>
<dbReference type="InterPro" id="IPR013974">
    <property type="entry name" value="SAF"/>
</dbReference>
<dbReference type="SMART" id="SM00858">
    <property type="entry name" value="SAF"/>
    <property type="match status" value="1"/>
</dbReference>
<name>A0A1H0T0R2_9ACTN</name>
<dbReference type="STRING" id="1052260.SAMN05660199_03993"/>
<dbReference type="CDD" id="cd11614">
    <property type="entry name" value="SAF_CpaB_FlgA_like"/>
    <property type="match status" value="1"/>
</dbReference>
<dbReference type="OrthoDB" id="5182178at2"/>
<dbReference type="AlphaFoldDB" id="A0A1H0T0R2"/>